<dbReference type="SUPFAM" id="SSF48726">
    <property type="entry name" value="Immunoglobulin"/>
    <property type="match status" value="5"/>
</dbReference>
<evidence type="ECO:0000259" key="2">
    <source>
        <dbReference type="PROSITE" id="PS50835"/>
    </source>
</evidence>
<feature type="signal peptide" evidence="1">
    <location>
        <begin position="1"/>
        <end position="23"/>
    </location>
</feature>
<dbReference type="AlphaFoldDB" id="A0A5C6PHW9"/>
<evidence type="ECO:0000256" key="1">
    <source>
        <dbReference type="SAM" id="SignalP"/>
    </source>
</evidence>
<comment type="caution">
    <text evidence="3">The sequence shown here is derived from an EMBL/GenBank/DDBJ whole genome shotgun (WGS) entry which is preliminary data.</text>
</comment>
<reference evidence="3 4" key="1">
    <citation type="submission" date="2019-04" db="EMBL/GenBank/DDBJ databases">
        <title>Chromosome genome assembly for Takifugu flavidus.</title>
        <authorList>
            <person name="Xiao S."/>
        </authorList>
    </citation>
    <scope>NUCLEOTIDE SEQUENCE [LARGE SCALE GENOMIC DNA]</scope>
    <source>
        <strain evidence="3">HTHZ2018</strain>
        <tissue evidence="3">Muscle</tissue>
    </source>
</reference>
<proteinExistence type="predicted"/>
<keyword evidence="4" id="KW-1185">Reference proteome</keyword>
<organism evidence="3 4">
    <name type="scientific">Takifugu flavidus</name>
    <name type="common">sansaifugu</name>
    <dbReference type="NCBI Taxonomy" id="433684"/>
    <lineage>
        <taxon>Eukaryota</taxon>
        <taxon>Metazoa</taxon>
        <taxon>Chordata</taxon>
        <taxon>Craniata</taxon>
        <taxon>Vertebrata</taxon>
        <taxon>Euteleostomi</taxon>
        <taxon>Actinopterygii</taxon>
        <taxon>Neopterygii</taxon>
        <taxon>Teleostei</taxon>
        <taxon>Neoteleostei</taxon>
        <taxon>Acanthomorphata</taxon>
        <taxon>Eupercaria</taxon>
        <taxon>Tetraodontiformes</taxon>
        <taxon>Tetradontoidea</taxon>
        <taxon>Tetraodontidae</taxon>
        <taxon>Takifugu</taxon>
    </lineage>
</organism>
<gene>
    <name evidence="3" type="ORF">D4764_10G0004140</name>
</gene>
<dbReference type="PANTHER" id="PTHR46484:SF1">
    <property type="entry name" value="SCHWANN CELL MYELIN PROTEIN-RELATED"/>
    <property type="match status" value="1"/>
</dbReference>
<evidence type="ECO:0000313" key="4">
    <source>
        <dbReference type="Proteomes" id="UP000324091"/>
    </source>
</evidence>
<dbReference type="InterPro" id="IPR007110">
    <property type="entry name" value="Ig-like_dom"/>
</dbReference>
<protein>
    <submittedName>
        <fullName evidence="3">Schwann cell myelin protein</fullName>
    </submittedName>
</protein>
<feature type="domain" description="Ig-like" evidence="2">
    <location>
        <begin position="562"/>
        <end position="656"/>
    </location>
</feature>
<name>A0A5C6PHW9_9TELE</name>
<accession>A0A5C6PHW9</accession>
<dbReference type="Gene3D" id="2.60.40.10">
    <property type="entry name" value="Immunoglobulins"/>
    <property type="match status" value="7"/>
</dbReference>
<keyword evidence="1" id="KW-0732">Signal</keyword>
<feature type="domain" description="Ig-like" evidence="2">
    <location>
        <begin position="255"/>
        <end position="334"/>
    </location>
</feature>
<dbReference type="PROSITE" id="PS50835">
    <property type="entry name" value="IG_LIKE"/>
    <property type="match status" value="2"/>
</dbReference>
<dbReference type="InterPro" id="IPR013783">
    <property type="entry name" value="Ig-like_fold"/>
</dbReference>
<sequence length="794" mass="90176">MSGVSHFLLSWYILGSISCCSWAWTVDIPNTIKAMLGSCVVIPCSFDYYENPPHNPNRVVWYQYVRHGYPLVYDNRNSQSVIDIFRGKTSKVIIFGGGKQCSLKIWPVTWHHHRQRIYPWVDPENVGKWTYRFFDKTVTIEVTDRAEKPDIVISGDMRVGQSVTVQCSVYHSCVTNPPSLHLNIPLKSHRLDTTLMSNGMSKTTLMTKLNIERELQIVKCSVHYKGGQTAISSIAFNAKCSFLSLNIRSPEEFLEGQPSKVTCTATFTCPKQAPVFKWSYGNMPAFTSISRIAETQWKSESTLTFTASANDNGRSLTCYMQFNDGTGRQEAMVPLRVKRNILSRGWYFTTPDSVTGMRGSCVFIPCRFTYTNSMPADLRVIWYLLQGNQYPPVYDERQDVISKYRGITSLTGSVGEQNCSLKINKLDEIHGQDRLYPWIDKNPITFYHMADHSFYDKTTQIIILDHAPDPQLSTSDTPRVEEETSVVCSVQHTCFSSPPLLTISGILGSDHTSDTSVSDGVWERRIERRWTPKEEDQSVKCTVRYQGGQTATSELRLNVRCPYEKITMTEHPIKATEGVAQSVICSVSYKCRKNKPTIVWNYSDMQRSVSDEQLPNNNFVARSNLTFIGSLDDNGKSLTCTAQFLTGNTSDSTIIHVKKYEKPIEVVKMEEVFHTLAGEVPFRFPALTQSCVVIPCSFQQQENMLLTKGVWTKKSGRNIYHNAQSQVLDHFKGRTKILGRMDEGNCSLEIDDINAFDNGPFCFHAEHKKEKYRFNSSCVFVVMKGLLSLFLHDI</sequence>
<evidence type="ECO:0000313" key="3">
    <source>
        <dbReference type="EMBL" id="TWW79384.1"/>
    </source>
</evidence>
<dbReference type="PANTHER" id="PTHR46484">
    <property type="entry name" value="SI:CH211-171H4.5-RELATED"/>
    <property type="match status" value="1"/>
</dbReference>
<feature type="chain" id="PRO_5022662858" evidence="1">
    <location>
        <begin position="24"/>
        <end position="794"/>
    </location>
</feature>
<dbReference type="EMBL" id="RHFK02000002">
    <property type="protein sequence ID" value="TWW79384.1"/>
    <property type="molecule type" value="Genomic_DNA"/>
</dbReference>
<dbReference type="InterPro" id="IPR036179">
    <property type="entry name" value="Ig-like_dom_sf"/>
</dbReference>
<dbReference type="Proteomes" id="UP000324091">
    <property type="component" value="Chromosome 10"/>
</dbReference>